<evidence type="ECO:0000259" key="1">
    <source>
        <dbReference type="Pfam" id="PF00535"/>
    </source>
</evidence>
<dbReference type="GO" id="GO:0016757">
    <property type="term" value="F:glycosyltransferase activity"/>
    <property type="evidence" value="ECO:0007669"/>
    <property type="project" value="UniProtKB-KW"/>
</dbReference>
<dbReference type="CDD" id="cd00761">
    <property type="entry name" value="Glyco_tranf_GTA_type"/>
    <property type="match status" value="1"/>
</dbReference>
<dbReference type="EMBL" id="JAIRBA010000027">
    <property type="protein sequence ID" value="MCG2419891.1"/>
    <property type="molecule type" value="Genomic_DNA"/>
</dbReference>
<dbReference type="Pfam" id="PF00535">
    <property type="entry name" value="Glycos_transf_2"/>
    <property type="match status" value="1"/>
</dbReference>
<dbReference type="PANTHER" id="PTHR43685">
    <property type="entry name" value="GLYCOSYLTRANSFERASE"/>
    <property type="match status" value="1"/>
</dbReference>
<dbReference type="InterPro" id="IPR050834">
    <property type="entry name" value="Glycosyltransf_2"/>
</dbReference>
<dbReference type="SUPFAM" id="SSF53448">
    <property type="entry name" value="Nucleotide-diphospho-sugar transferases"/>
    <property type="match status" value="1"/>
</dbReference>
<dbReference type="InterPro" id="IPR029044">
    <property type="entry name" value="Nucleotide-diphossugar_trans"/>
</dbReference>
<keyword evidence="2" id="KW-0808">Transferase</keyword>
<protein>
    <submittedName>
        <fullName evidence="2">Glycosyltransferase</fullName>
        <ecNumber evidence="2">2.4.-.-</ecNumber>
    </submittedName>
</protein>
<dbReference type="Proteomes" id="UP001139461">
    <property type="component" value="Unassembled WGS sequence"/>
</dbReference>
<proteinExistence type="predicted"/>
<dbReference type="PANTHER" id="PTHR43685:SF3">
    <property type="entry name" value="SLR2126 PROTEIN"/>
    <property type="match status" value="1"/>
</dbReference>
<sequence length="516" mass="60277">MKAVLNFNEFTSSKGEIILYKGEPDFDMLEKLSLEEGDIWHSSLEEGYKNVFPEIVYQTAVFFWYVYDFDNLEKCVSWRMSPNNFAIRKRVWEELNGFDTDFKSPTMQALDFAYNALRNSGAVPLYVKNLFSNSKNADVKISVLDRYVFYRKNFKMAHSYYMLFRKGVWKLEEWKAFLKAKMNFTQRAPAPRIKPRNLTPLQGNPSVSYIIPTMFRQDYTLQLLEDLKNQTYFPSQVIVVDATPDESRNHSLYKSENYPFEVQFHWQTTKGSCRARNEAIARCEGDYIVFGDDDIRIPSDFIENHIRLLQTYNAGACNGLDIRGDNERQDLLDLSAKLKSMEDSRWYVGAANSFSNANSCVRKEYVDSLIGNDINYDGGYGEDSDFGISLTKMGVTVLHNPFSANLHLKPSSGGYRFWGSQAKILGKKRKQQPWELDNPVGMIRPVPSPTLMYQFYKQFNKQQRAEYKRKYFIRYLFTGNRMMLPIRLLKLPFRLLQYDKSIFYAKQLLKLGRRTA</sequence>
<dbReference type="Gene3D" id="3.90.550.10">
    <property type="entry name" value="Spore Coat Polysaccharide Biosynthesis Protein SpsA, Chain A"/>
    <property type="match status" value="1"/>
</dbReference>
<name>A0A9X1QUS1_9FLAO</name>
<organism evidence="2 3">
    <name type="scientific">Aequorivita vitellina</name>
    <dbReference type="NCBI Taxonomy" id="2874475"/>
    <lineage>
        <taxon>Bacteria</taxon>
        <taxon>Pseudomonadati</taxon>
        <taxon>Bacteroidota</taxon>
        <taxon>Flavobacteriia</taxon>
        <taxon>Flavobacteriales</taxon>
        <taxon>Flavobacteriaceae</taxon>
        <taxon>Aequorivita</taxon>
    </lineage>
</organism>
<dbReference type="InterPro" id="IPR001173">
    <property type="entry name" value="Glyco_trans_2-like"/>
</dbReference>
<keyword evidence="3" id="KW-1185">Reference proteome</keyword>
<comment type="caution">
    <text evidence="2">The sequence shown here is derived from an EMBL/GenBank/DDBJ whole genome shotgun (WGS) entry which is preliminary data.</text>
</comment>
<gene>
    <name evidence="2" type="ORF">K8089_12745</name>
</gene>
<feature type="domain" description="Glycosyltransferase 2-like" evidence="1">
    <location>
        <begin position="208"/>
        <end position="344"/>
    </location>
</feature>
<keyword evidence="2" id="KW-0328">Glycosyltransferase</keyword>
<dbReference type="EC" id="2.4.-.-" evidence="2"/>
<evidence type="ECO:0000313" key="2">
    <source>
        <dbReference type="EMBL" id="MCG2419891.1"/>
    </source>
</evidence>
<evidence type="ECO:0000313" key="3">
    <source>
        <dbReference type="Proteomes" id="UP001139461"/>
    </source>
</evidence>
<dbReference type="AlphaFoldDB" id="A0A9X1QUS1"/>
<dbReference type="RefSeq" id="WP_237603676.1">
    <property type="nucleotide sequence ID" value="NZ_JAIRBA010000027.1"/>
</dbReference>
<accession>A0A9X1QUS1</accession>
<reference evidence="2" key="1">
    <citation type="submission" date="2021-09" db="EMBL/GenBank/DDBJ databases">
        <title>Genome of Aequorivita sp. strain F47161.</title>
        <authorList>
            <person name="Wang Y."/>
        </authorList>
    </citation>
    <scope>NUCLEOTIDE SEQUENCE</scope>
    <source>
        <strain evidence="2">F47161</strain>
    </source>
</reference>